<dbReference type="Pfam" id="PF02655">
    <property type="entry name" value="ATP-grasp_3"/>
    <property type="match status" value="1"/>
</dbReference>
<keyword evidence="1" id="KW-0812">Transmembrane</keyword>
<evidence type="ECO:0000256" key="1">
    <source>
        <dbReference type="SAM" id="Phobius"/>
    </source>
</evidence>
<dbReference type="RefSeq" id="WP_124143153.1">
    <property type="nucleotide sequence ID" value="NZ_CAWOKI010000329.1"/>
</dbReference>
<dbReference type="EMBL" id="RCBY01000018">
    <property type="protein sequence ID" value="RQH52003.1"/>
    <property type="molecule type" value="Genomic_DNA"/>
</dbReference>
<feature type="transmembrane region" description="Helical" evidence="1">
    <location>
        <begin position="12"/>
        <end position="33"/>
    </location>
</feature>
<gene>
    <name evidence="3" type="ORF">D5R40_05450</name>
</gene>
<reference evidence="3 4" key="1">
    <citation type="journal article" date="2018" name="ACS Chem. Biol.">
        <title>Ketoreductase domain dysfunction expands chemodiversity: malyngamide biosynthesis in the cyanobacterium Okeania hirsuta.</title>
        <authorList>
            <person name="Moss N.A."/>
            <person name="Leao T."/>
            <person name="Rankin M."/>
            <person name="McCullough T.M."/>
            <person name="Qu P."/>
            <person name="Korobeynikov A."/>
            <person name="Smith J.L."/>
            <person name="Gerwick L."/>
            <person name="Gerwick W.H."/>
        </authorList>
    </citation>
    <scope>NUCLEOTIDE SEQUENCE [LARGE SCALE GENOMIC DNA]</scope>
    <source>
        <strain evidence="3 4">PAB10Feb10-1</strain>
    </source>
</reference>
<keyword evidence="1" id="KW-1133">Transmembrane helix</keyword>
<protein>
    <submittedName>
        <fullName evidence="3">ATP-grasp domain-containing protein</fullName>
    </submittedName>
</protein>
<comment type="caution">
    <text evidence="3">The sequence shown here is derived from an EMBL/GenBank/DDBJ whole genome shotgun (WGS) entry which is preliminary data.</text>
</comment>
<sequence length="454" mass="52293">MALILFVQGRAYALFQNLGTLILLLIVLPFNFLKVIPSLLWNFISQPFQKKVVAENPKNILITGAKMTKCLQLARSFHAAGHKVFLLEANKYWLSGNRFSNAVTGFYTLPFPQKDWEGYSQGLLEIIKKEKIDVFIPVSSPAGSYYESLAKPLISEHCEVLHFDAEITQLLDNKFTFIEKAKSFGLSVPKSFLITNPEQVLNFDFATDGSKYILKSIPYDSVRRLDMTKLPMNSKAEMEEFVNSLPISEQRPWIMQEFVKGKEYCTHSTVRKGKVRLYCCCESSEFQVNYHHVDRPQIYQWVEKFVRELNITGQISFDFIQTEDGRVYPIECNPRTHSAITTFYDHPGVADAYLKDSKDENEASLIPLPNSKPTYWTYHELWRLTGIRSLGQLKTWINRIFQGTDGIFQINDPLPFLMVHHWQIPLLLLGNLQKLKGWVRIDFNIGKLVELGGD</sequence>
<organism evidence="3 4">
    <name type="scientific">Okeania hirsuta</name>
    <dbReference type="NCBI Taxonomy" id="1458930"/>
    <lineage>
        <taxon>Bacteria</taxon>
        <taxon>Bacillati</taxon>
        <taxon>Cyanobacteriota</taxon>
        <taxon>Cyanophyceae</taxon>
        <taxon>Oscillatoriophycideae</taxon>
        <taxon>Oscillatoriales</taxon>
        <taxon>Microcoleaceae</taxon>
        <taxon>Okeania</taxon>
    </lineage>
</organism>
<dbReference type="Proteomes" id="UP000269154">
    <property type="component" value="Unassembled WGS sequence"/>
</dbReference>
<name>A0A3N6PGG7_9CYAN</name>
<dbReference type="SUPFAM" id="SSF56059">
    <property type="entry name" value="Glutathione synthetase ATP-binding domain-like"/>
    <property type="match status" value="1"/>
</dbReference>
<keyword evidence="1" id="KW-0472">Membrane</keyword>
<dbReference type="AlphaFoldDB" id="A0A3N6PGG7"/>
<dbReference type="Gene3D" id="3.40.50.20">
    <property type="match status" value="1"/>
</dbReference>
<dbReference type="GO" id="GO:0046872">
    <property type="term" value="F:metal ion binding"/>
    <property type="evidence" value="ECO:0007669"/>
    <property type="project" value="InterPro"/>
</dbReference>
<evidence type="ECO:0000259" key="2">
    <source>
        <dbReference type="Pfam" id="PF02655"/>
    </source>
</evidence>
<proteinExistence type="predicted"/>
<dbReference type="NCBIfam" id="NF005315">
    <property type="entry name" value="PRK06849.1"/>
    <property type="match status" value="1"/>
</dbReference>
<keyword evidence="4" id="KW-1185">Reference proteome</keyword>
<dbReference type="OrthoDB" id="40611at2"/>
<evidence type="ECO:0000313" key="4">
    <source>
        <dbReference type="Proteomes" id="UP000269154"/>
    </source>
</evidence>
<evidence type="ECO:0000313" key="3">
    <source>
        <dbReference type="EMBL" id="RQH52003.1"/>
    </source>
</evidence>
<accession>A0A3N6PGG7</accession>
<dbReference type="Gene3D" id="3.30.470.20">
    <property type="entry name" value="ATP-grasp fold, B domain"/>
    <property type="match status" value="1"/>
</dbReference>
<dbReference type="InterPro" id="IPR003806">
    <property type="entry name" value="ATP-grasp_PylC-type"/>
</dbReference>
<dbReference type="GO" id="GO:0005524">
    <property type="term" value="F:ATP binding"/>
    <property type="evidence" value="ECO:0007669"/>
    <property type="project" value="InterPro"/>
</dbReference>
<feature type="domain" description="ATP-grasp fold PylC-type" evidence="2">
    <location>
        <begin position="237"/>
        <end position="336"/>
    </location>
</feature>